<dbReference type="Pfam" id="PF18025">
    <property type="entry name" value="FucT_N"/>
    <property type="match status" value="1"/>
</dbReference>
<dbReference type="AlphaFoldDB" id="A0A6C0B687"/>
<evidence type="ECO:0000259" key="1">
    <source>
        <dbReference type="Pfam" id="PF18025"/>
    </source>
</evidence>
<reference evidence="2" key="1">
    <citation type="journal article" date="2020" name="Nature">
        <title>Giant virus diversity and host interactions through global metagenomics.</title>
        <authorList>
            <person name="Schulz F."/>
            <person name="Roux S."/>
            <person name="Paez-Espino D."/>
            <person name="Jungbluth S."/>
            <person name="Walsh D.A."/>
            <person name="Denef V.J."/>
            <person name="McMahon K.D."/>
            <person name="Konstantinidis K.T."/>
            <person name="Eloe-Fadrosh E.A."/>
            <person name="Kyrpides N.C."/>
            <person name="Woyke T."/>
        </authorList>
    </citation>
    <scope>NUCLEOTIDE SEQUENCE</scope>
    <source>
        <strain evidence="2">GVMAG-M-3300009422-16</strain>
    </source>
</reference>
<dbReference type="SUPFAM" id="SSF53756">
    <property type="entry name" value="UDP-Glycosyltransferase/glycogen phosphorylase"/>
    <property type="match status" value="1"/>
</dbReference>
<dbReference type="Gene3D" id="3.40.50.11660">
    <property type="entry name" value="Glycosyl transferase family 10, C-terminal domain"/>
    <property type="match status" value="1"/>
</dbReference>
<protein>
    <recommendedName>
        <fullName evidence="1">Alpha-(1,3)-fucosyltransferase FucT N-terminal domain-containing protein</fullName>
    </recommendedName>
</protein>
<dbReference type="EMBL" id="MN739075">
    <property type="protein sequence ID" value="QHS87038.1"/>
    <property type="molecule type" value="Genomic_DNA"/>
</dbReference>
<evidence type="ECO:0000313" key="2">
    <source>
        <dbReference type="EMBL" id="QHS87038.1"/>
    </source>
</evidence>
<feature type="domain" description="Alpha-(1,3)-fucosyltransferase FucT N-terminal" evidence="1">
    <location>
        <begin position="7"/>
        <end position="114"/>
    </location>
</feature>
<sequence>MKILTIQYTNYWNDPFNDRWLFHFIKETFKENYQVIEVKNKKDCDILIASVNGPLNKIDSYKAKLKLFFTGENLNRYSEYSNINTLKKYFDLIVGFSPTDLKNKIIRFPLWLMYYKFYKMTNDSNNIIDFIENKRISNKNKQKKYFTACVSRHSRLGVRKYICDKMSIFGKIIYPGSWRKNFSIGPTAIDKVEFLTDVKYNICPENSKAPLYHTEKIFHALEAGCVPIYWAVDLPEKDIINSRCYQFINIDNKNLVEKQIKEVIENYENYINEEVFLNGAKEVVSDYYNVLRDNIKNTI</sequence>
<accession>A0A6C0B687</accession>
<name>A0A6C0B687_9ZZZZ</name>
<dbReference type="InterPro" id="IPR041058">
    <property type="entry name" value="FucT_N"/>
</dbReference>
<proteinExistence type="predicted"/>
<organism evidence="2">
    <name type="scientific">viral metagenome</name>
    <dbReference type="NCBI Taxonomy" id="1070528"/>
    <lineage>
        <taxon>unclassified sequences</taxon>
        <taxon>metagenomes</taxon>
        <taxon>organismal metagenomes</taxon>
    </lineage>
</organism>
<dbReference type="InterPro" id="IPR038577">
    <property type="entry name" value="GT10-like_C_sf"/>
</dbReference>